<comment type="subcellular location">
    <subcellularLocation>
        <location evidence="1">Cell membrane</location>
        <topology evidence="1">Multi-pass membrane protein</topology>
    </subcellularLocation>
</comment>
<gene>
    <name evidence="8" type="ORF">JL107_10445</name>
</gene>
<feature type="transmembrane region" description="Helical" evidence="6">
    <location>
        <begin position="39"/>
        <end position="61"/>
    </location>
</feature>
<comment type="caution">
    <text evidence="8">The sequence shown here is derived from an EMBL/GenBank/DDBJ whole genome shotgun (WGS) entry which is preliminary data.</text>
</comment>
<evidence type="ECO:0000313" key="9">
    <source>
        <dbReference type="Proteomes" id="UP000663801"/>
    </source>
</evidence>
<proteinExistence type="predicted"/>
<feature type="domain" description="DUF3817" evidence="7">
    <location>
        <begin position="8"/>
        <end position="95"/>
    </location>
</feature>
<evidence type="ECO:0000259" key="7">
    <source>
        <dbReference type="Pfam" id="PF12823"/>
    </source>
</evidence>
<accession>A0A939C3A4</accession>
<evidence type="ECO:0000256" key="2">
    <source>
        <dbReference type="ARBA" id="ARBA00022475"/>
    </source>
</evidence>
<keyword evidence="5 6" id="KW-0472">Membrane</keyword>
<dbReference type="NCBIfam" id="TIGR03954">
    <property type="entry name" value="integ_memb_HG"/>
    <property type="match status" value="1"/>
</dbReference>
<organism evidence="8 9">
    <name type="scientific">Nakamurella flavida</name>
    <dbReference type="NCBI Taxonomy" id="363630"/>
    <lineage>
        <taxon>Bacteria</taxon>
        <taxon>Bacillati</taxon>
        <taxon>Actinomycetota</taxon>
        <taxon>Actinomycetes</taxon>
        <taxon>Nakamurellales</taxon>
        <taxon>Nakamurellaceae</taxon>
        <taxon>Nakamurella</taxon>
    </lineage>
</organism>
<dbReference type="RefSeq" id="WP_205256988.1">
    <property type="nucleotide sequence ID" value="NZ_BAAAPV010000001.1"/>
</dbReference>
<dbReference type="Proteomes" id="UP000663801">
    <property type="component" value="Unassembled WGS sequence"/>
</dbReference>
<dbReference type="PANTHER" id="PTHR40077">
    <property type="entry name" value="MEMBRANE PROTEIN-RELATED"/>
    <property type="match status" value="1"/>
</dbReference>
<keyword evidence="9" id="KW-1185">Reference proteome</keyword>
<dbReference type="EMBL" id="JAERWL010000009">
    <property type="protein sequence ID" value="MBM9476866.1"/>
    <property type="molecule type" value="Genomic_DNA"/>
</dbReference>
<feature type="transmembrane region" description="Helical" evidence="6">
    <location>
        <begin position="68"/>
        <end position="89"/>
    </location>
</feature>
<keyword evidence="3 6" id="KW-0812">Transmembrane</keyword>
<evidence type="ECO:0000256" key="3">
    <source>
        <dbReference type="ARBA" id="ARBA00022692"/>
    </source>
</evidence>
<name>A0A939C3A4_9ACTN</name>
<dbReference type="GO" id="GO:0005886">
    <property type="term" value="C:plasma membrane"/>
    <property type="evidence" value="ECO:0007669"/>
    <property type="project" value="UniProtKB-SubCell"/>
</dbReference>
<dbReference type="Pfam" id="PF12823">
    <property type="entry name" value="DUF3817"/>
    <property type="match status" value="1"/>
</dbReference>
<sequence length="110" mass="12076">MSATALVKAFRLVSFAEAVSWTGLLIGMFFKWVVQSGEVGVQVFGPIHGAVFVAYVVIALLTARAQRWSLWTTFLALGASIPPLFTLWFERWAHRTGHLDPARAGRTATA</sequence>
<dbReference type="InterPro" id="IPR023845">
    <property type="entry name" value="DUF3817_TM"/>
</dbReference>
<keyword evidence="4 6" id="KW-1133">Transmembrane helix</keyword>
<reference evidence="8" key="1">
    <citation type="submission" date="2021-01" db="EMBL/GenBank/DDBJ databases">
        <title>KCTC 19127 draft genome.</title>
        <authorList>
            <person name="An D."/>
        </authorList>
    </citation>
    <scope>NUCLEOTIDE SEQUENCE</scope>
    <source>
        <strain evidence="8">KCTC 19127</strain>
    </source>
</reference>
<evidence type="ECO:0000256" key="4">
    <source>
        <dbReference type="ARBA" id="ARBA00022989"/>
    </source>
</evidence>
<protein>
    <submittedName>
        <fullName evidence="8">DUF3817 domain-containing protein</fullName>
    </submittedName>
</protein>
<keyword evidence="2" id="KW-1003">Cell membrane</keyword>
<evidence type="ECO:0000313" key="8">
    <source>
        <dbReference type="EMBL" id="MBM9476866.1"/>
    </source>
</evidence>
<dbReference type="AlphaFoldDB" id="A0A939C3A4"/>
<dbReference type="PANTHER" id="PTHR40077:SF1">
    <property type="entry name" value="MEMBRANE PROTEIN"/>
    <property type="match status" value="1"/>
</dbReference>
<feature type="transmembrane region" description="Helical" evidence="6">
    <location>
        <begin position="12"/>
        <end position="33"/>
    </location>
</feature>
<evidence type="ECO:0000256" key="1">
    <source>
        <dbReference type="ARBA" id="ARBA00004651"/>
    </source>
</evidence>
<evidence type="ECO:0000256" key="5">
    <source>
        <dbReference type="ARBA" id="ARBA00023136"/>
    </source>
</evidence>
<evidence type="ECO:0000256" key="6">
    <source>
        <dbReference type="SAM" id="Phobius"/>
    </source>
</evidence>